<accession>A0AA49JD65</accession>
<keyword evidence="3" id="KW-1185">Reference proteome</keyword>
<evidence type="ECO:0000313" key="3">
    <source>
        <dbReference type="Proteomes" id="UP001244443"/>
    </source>
</evidence>
<dbReference type="RefSeq" id="WP_308357548.1">
    <property type="nucleotide sequence ID" value="NZ_CP129968.2"/>
</dbReference>
<evidence type="ECO:0000313" key="2">
    <source>
        <dbReference type="EMBL" id="WKK87260.2"/>
    </source>
</evidence>
<sequence>MSAGKEGAVLIFDLNFKLITKTDGVINFLNQFESAEINQSEFSGNVKFERIIDILSENKHLKGQEESFQKELDDMAEAIKLEICRRLKMLIAFEKLSPDVLNEDWQKVKSFHSILIDCKQQGLFDMIKTLFDEYNVKMGKRFAFEERYKPFTPNLNGKNTQNHNKTLLFSDHEEILKDYVIWLNSLEFEKVFKSKRIKIDPIPCHELPEDIIYEKIIPKIIDGNTLDFNVRKNSVEDFQKILDIRNYKLKELNH</sequence>
<name>A0AA49GIV7_9BACT</name>
<dbReference type="Proteomes" id="UP001232019">
    <property type="component" value="Chromosome"/>
</dbReference>
<dbReference type="EMBL" id="CP129970">
    <property type="protein sequence ID" value="WKK87260.2"/>
    <property type="molecule type" value="Genomic_DNA"/>
</dbReference>
<organism evidence="2 3">
    <name type="scientific">Marivirga arenosa</name>
    <dbReference type="NCBI Taxonomy" id="3059076"/>
    <lineage>
        <taxon>Bacteria</taxon>
        <taxon>Pseudomonadati</taxon>
        <taxon>Bacteroidota</taxon>
        <taxon>Cytophagia</taxon>
        <taxon>Cytophagales</taxon>
        <taxon>Marivirgaceae</taxon>
        <taxon>Marivirga</taxon>
    </lineage>
</organism>
<gene>
    <name evidence="1" type="ORF">QYS47_07775</name>
    <name evidence="2" type="ORF">QYS48_10980</name>
</gene>
<reference evidence="2 3" key="1">
    <citation type="submission" date="2023-08" db="EMBL/GenBank/DDBJ databases">
        <title>Comparative genomics and taxonomic characterization of three novel marine species of genus Marivirga.</title>
        <authorList>
            <person name="Muhammad N."/>
            <person name="Kim S.-G."/>
        </authorList>
    </citation>
    <scope>NUCLEOTIDE SEQUENCE [LARGE SCALE GENOMIC DNA]</scope>
    <source>
        <strain evidence="2 3">ABR2-2</strain>
        <strain evidence="1">BKB1-2</strain>
    </source>
</reference>
<dbReference type="Proteomes" id="UP001244443">
    <property type="component" value="Chromosome"/>
</dbReference>
<evidence type="ECO:0000313" key="1">
    <source>
        <dbReference type="EMBL" id="WKK82047.2"/>
    </source>
</evidence>
<protein>
    <submittedName>
        <fullName evidence="2">Uncharacterized protein</fullName>
    </submittedName>
</protein>
<accession>A0AA49GIV7</accession>
<proteinExistence type="predicted"/>
<dbReference type="AlphaFoldDB" id="A0AA49GIV7"/>
<dbReference type="KEGG" id="marp:QYS47_07775"/>
<dbReference type="EMBL" id="CP129968">
    <property type="protein sequence ID" value="WKK82047.2"/>
    <property type="molecule type" value="Genomic_DNA"/>
</dbReference>